<keyword evidence="4 8" id="KW-0812">Transmembrane</keyword>
<evidence type="ECO:0000256" key="3">
    <source>
        <dbReference type="ARBA" id="ARBA00022452"/>
    </source>
</evidence>
<reference evidence="13 14" key="1">
    <citation type="submission" date="2020-12" db="EMBL/GenBank/DDBJ databases">
        <title>Novel Thalassolituus-related marine hydrocarbonoclastic bacteria mediated algae-derived hydrocarbons mineralization in twilight zone of the northern South China Sea.</title>
        <authorList>
            <person name="Dong C."/>
        </authorList>
    </citation>
    <scope>NUCLEOTIDE SEQUENCE [LARGE SCALE GENOMIC DNA]</scope>
    <source>
        <strain evidence="13 14">IMCC1826</strain>
    </source>
</reference>
<evidence type="ECO:0000256" key="7">
    <source>
        <dbReference type="ARBA" id="ARBA00023237"/>
    </source>
</evidence>
<keyword evidence="10" id="KW-0732">Signal</keyword>
<feature type="chain" id="PRO_5047409615" evidence="10">
    <location>
        <begin position="24"/>
        <end position="752"/>
    </location>
</feature>
<dbReference type="InterPro" id="IPR036942">
    <property type="entry name" value="Beta-barrel_TonB_sf"/>
</dbReference>
<comment type="subcellular location">
    <subcellularLocation>
        <location evidence="1 8">Cell outer membrane</location>
        <topology evidence="1 8">Multi-pass membrane protein</topology>
    </subcellularLocation>
</comment>
<proteinExistence type="inferred from homology"/>
<dbReference type="Pfam" id="PF07715">
    <property type="entry name" value="Plug"/>
    <property type="match status" value="1"/>
</dbReference>
<dbReference type="Pfam" id="PF00593">
    <property type="entry name" value="TonB_dep_Rec_b-barrel"/>
    <property type="match status" value="1"/>
</dbReference>
<keyword evidence="5 9" id="KW-0798">TonB box</keyword>
<protein>
    <submittedName>
        <fullName evidence="13">TonB-dependent receptor</fullName>
    </submittedName>
</protein>
<dbReference type="PANTHER" id="PTHR30069:SF27">
    <property type="entry name" value="BLL4766 PROTEIN"/>
    <property type="match status" value="1"/>
</dbReference>
<dbReference type="EMBL" id="JAEDAH010000043">
    <property type="protein sequence ID" value="MCA6063820.1"/>
    <property type="molecule type" value="Genomic_DNA"/>
</dbReference>
<keyword evidence="3 8" id="KW-1134">Transmembrane beta strand</keyword>
<evidence type="ECO:0000256" key="6">
    <source>
        <dbReference type="ARBA" id="ARBA00023136"/>
    </source>
</evidence>
<dbReference type="Proteomes" id="UP000714380">
    <property type="component" value="Unassembled WGS sequence"/>
</dbReference>
<evidence type="ECO:0000259" key="11">
    <source>
        <dbReference type="Pfam" id="PF00593"/>
    </source>
</evidence>
<evidence type="ECO:0000256" key="9">
    <source>
        <dbReference type="RuleBase" id="RU003357"/>
    </source>
</evidence>
<dbReference type="PROSITE" id="PS52016">
    <property type="entry name" value="TONB_DEPENDENT_REC_3"/>
    <property type="match status" value="1"/>
</dbReference>
<sequence length="752" mass="84131">MSTRKSLAQFGALLVLASSGQFAFAESDMIPELMFEPEIPEVLTPVRLQQPLAEVPASVTVITAEQMRLWGVSDLVSAFRFVPGFFVSTELISNSSSVVYHSGEMTLARRLEVLVDGRSVYKASFANVDWDKLNIAVEDVERIEITRGPSAASYGTNALQGVINIITRHPADSEEVSARLEYGSEARRRAYLSSALRGLTAQSRVSVYAAKEGQGGDYHADVGTIGGYPDLNQSLGVNWSGAWQPSADNSLRWQVGRQQQKRDNMADSDFQLNSPLERTLSDMAWLRWSSQRSADHQWQLQGYWQSENTENEFDACLPTLSLDGQMAVLYEMNPELADTLARGTLMLQPGAADDATQLQITQVYQGLALGLIDAQQLSVLLSGLGGDAISVSDEEYQVAQWSIAQAVMADGLAEIACGTANYDLYEERAHIEWQDTRRWNDVLRSVQGIGYREDRINSDTYFGGKLKKTQWMAFSNVEYRMFSDLIWSLSVMAEYIPDEKVRYSPRFGMNYLLSDHQSVRMQVARSRRTPDLAEQYLDARLTLRGLSENYLAAPSADLLYRAQASGLEDSLEDERILAWELGYFHYFSNPSLQLDVKLFRETMTDLISTSITLSDVEIVNNGTLTLTGIEGQMSWQPVQGQSLLLGWLLQDREFDAENEMALGAETSLKASWTRNTGSTEQMLAAFWDRSRYLKSGDAAQGHYGQKRISGRTAFNTDLGTLSLTAVYNALAERVLYERDPRWLVKAGWSVDW</sequence>
<feature type="domain" description="TonB-dependent receptor-like beta-barrel" evidence="11">
    <location>
        <begin position="271"/>
        <end position="718"/>
    </location>
</feature>
<dbReference type="RefSeq" id="WP_318653605.1">
    <property type="nucleotide sequence ID" value="NZ_JAEDAH010000043.1"/>
</dbReference>
<dbReference type="InterPro" id="IPR012910">
    <property type="entry name" value="Plug_dom"/>
</dbReference>
<comment type="similarity">
    <text evidence="8 9">Belongs to the TonB-dependent receptor family.</text>
</comment>
<dbReference type="Gene3D" id="2.40.170.20">
    <property type="entry name" value="TonB-dependent receptor, beta-barrel domain"/>
    <property type="match status" value="2"/>
</dbReference>
<keyword evidence="14" id="KW-1185">Reference proteome</keyword>
<name>A0ABS7ZQ62_9GAMM</name>
<organism evidence="13 14">
    <name type="scientific">Thalassolituus marinus</name>
    <dbReference type="NCBI Taxonomy" id="671053"/>
    <lineage>
        <taxon>Bacteria</taxon>
        <taxon>Pseudomonadati</taxon>
        <taxon>Pseudomonadota</taxon>
        <taxon>Gammaproteobacteria</taxon>
        <taxon>Oceanospirillales</taxon>
        <taxon>Oceanospirillaceae</taxon>
        <taxon>Thalassolituus</taxon>
    </lineage>
</organism>
<keyword evidence="7 8" id="KW-0998">Cell outer membrane</keyword>
<evidence type="ECO:0000259" key="12">
    <source>
        <dbReference type="Pfam" id="PF07715"/>
    </source>
</evidence>
<feature type="domain" description="TonB-dependent receptor plug" evidence="12">
    <location>
        <begin position="52"/>
        <end position="162"/>
    </location>
</feature>
<keyword evidence="13" id="KW-0675">Receptor</keyword>
<keyword evidence="2 8" id="KW-0813">Transport</keyword>
<evidence type="ECO:0000256" key="1">
    <source>
        <dbReference type="ARBA" id="ARBA00004571"/>
    </source>
</evidence>
<evidence type="ECO:0000256" key="5">
    <source>
        <dbReference type="ARBA" id="ARBA00023077"/>
    </source>
</evidence>
<dbReference type="SUPFAM" id="SSF56935">
    <property type="entry name" value="Porins"/>
    <property type="match status" value="1"/>
</dbReference>
<accession>A0ABS7ZQ62</accession>
<gene>
    <name evidence="13" type="ORF">I9W95_09395</name>
</gene>
<evidence type="ECO:0000256" key="10">
    <source>
        <dbReference type="SAM" id="SignalP"/>
    </source>
</evidence>
<evidence type="ECO:0000256" key="8">
    <source>
        <dbReference type="PROSITE-ProRule" id="PRU01360"/>
    </source>
</evidence>
<comment type="caution">
    <text evidence="13">The sequence shown here is derived from an EMBL/GenBank/DDBJ whole genome shotgun (WGS) entry which is preliminary data.</text>
</comment>
<evidence type="ECO:0000313" key="13">
    <source>
        <dbReference type="EMBL" id="MCA6063820.1"/>
    </source>
</evidence>
<dbReference type="PANTHER" id="PTHR30069">
    <property type="entry name" value="TONB-DEPENDENT OUTER MEMBRANE RECEPTOR"/>
    <property type="match status" value="1"/>
</dbReference>
<evidence type="ECO:0000256" key="2">
    <source>
        <dbReference type="ARBA" id="ARBA00022448"/>
    </source>
</evidence>
<feature type="signal peptide" evidence="10">
    <location>
        <begin position="1"/>
        <end position="23"/>
    </location>
</feature>
<evidence type="ECO:0000256" key="4">
    <source>
        <dbReference type="ARBA" id="ARBA00022692"/>
    </source>
</evidence>
<dbReference type="InterPro" id="IPR039426">
    <property type="entry name" value="TonB-dep_rcpt-like"/>
</dbReference>
<evidence type="ECO:0000313" key="14">
    <source>
        <dbReference type="Proteomes" id="UP000714380"/>
    </source>
</evidence>
<dbReference type="InterPro" id="IPR000531">
    <property type="entry name" value="Beta-barrel_TonB"/>
</dbReference>
<keyword evidence="6 8" id="KW-0472">Membrane</keyword>